<evidence type="ECO:0008006" key="3">
    <source>
        <dbReference type="Google" id="ProtNLM"/>
    </source>
</evidence>
<gene>
    <name evidence="1" type="ORF">DIURU_000883</name>
</gene>
<protein>
    <recommendedName>
        <fullName evidence="3">Zn(2)-C6 fungal-type domain-containing protein</fullName>
    </recommendedName>
</protein>
<reference evidence="1 2" key="1">
    <citation type="submission" date="2019-07" db="EMBL/GenBank/DDBJ databases">
        <title>Genome assembly of two rare yeast pathogens: Diutina rugosa and Trichomonascus ciferrii.</title>
        <authorList>
            <person name="Mixao V."/>
            <person name="Saus E."/>
            <person name="Hansen A."/>
            <person name="Lass-Flor C."/>
            <person name="Gabaldon T."/>
        </authorList>
    </citation>
    <scope>NUCLEOTIDE SEQUENCE [LARGE SCALE GENOMIC DNA]</scope>
    <source>
        <strain evidence="1 2">CBS 613</strain>
    </source>
</reference>
<dbReference type="GeneID" id="54779536"/>
<dbReference type="Proteomes" id="UP000449547">
    <property type="component" value="Unassembled WGS sequence"/>
</dbReference>
<dbReference type="AlphaFoldDB" id="A0A642UXG0"/>
<dbReference type="EMBL" id="SWFT01000027">
    <property type="protein sequence ID" value="KAA8907199.1"/>
    <property type="molecule type" value="Genomic_DNA"/>
</dbReference>
<organism evidence="1 2">
    <name type="scientific">Diutina rugosa</name>
    <name type="common">Yeast</name>
    <name type="synonym">Candida rugosa</name>
    <dbReference type="NCBI Taxonomy" id="5481"/>
    <lineage>
        <taxon>Eukaryota</taxon>
        <taxon>Fungi</taxon>
        <taxon>Dikarya</taxon>
        <taxon>Ascomycota</taxon>
        <taxon>Saccharomycotina</taxon>
        <taxon>Pichiomycetes</taxon>
        <taxon>Debaryomycetaceae</taxon>
        <taxon>Diutina</taxon>
    </lineage>
</organism>
<dbReference type="GO" id="GO:0000981">
    <property type="term" value="F:DNA-binding transcription factor activity, RNA polymerase II-specific"/>
    <property type="evidence" value="ECO:0007669"/>
    <property type="project" value="InterPro"/>
</dbReference>
<dbReference type="RefSeq" id="XP_034014550.1">
    <property type="nucleotide sequence ID" value="XM_034159180.1"/>
</dbReference>
<dbReference type="OrthoDB" id="3546279at2759"/>
<evidence type="ECO:0000313" key="2">
    <source>
        <dbReference type="Proteomes" id="UP000449547"/>
    </source>
</evidence>
<dbReference type="InterPro" id="IPR001138">
    <property type="entry name" value="Zn2Cys6_DnaBD"/>
</dbReference>
<dbReference type="GO" id="GO:0008270">
    <property type="term" value="F:zinc ion binding"/>
    <property type="evidence" value="ECO:0007669"/>
    <property type="project" value="InterPro"/>
</dbReference>
<accession>A0A642UXG0</accession>
<comment type="caution">
    <text evidence="1">The sequence shown here is derived from an EMBL/GenBank/DDBJ whole genome shotgun (WGS) entry which is preliminary data.</text>
</comment>
<proteinExistence type="predicted"/>
<name>A0A642UXG0_DIURU</name>
<sequence length="463" mass="53573">MCRTDPRLWRCDLKLPCEYCASRNRECVYPNAPSSTKVPSVELDLSDGSSYDQDQYPVFDDEFPIPEGGELTDVEEFMDLGADYDDDIIEFVRDESTDSEASSLTELPLPTPEMINVYRLYSVLPVKVNMTPLEMWVLHFLLESSLEYYVASRDTRQMQMWDNIRETLFGNSKLMQSSLYAYSGMLMLVNYNSRYLLGESPVDDGSELSVAKVYNFSMNSYSFLLKDLTRQMEPLLANTITRVEAEVLVVSISFLFSIIGSNPVGTCPLVDFNRGGNDFISFCIGFRQTGIATYSLIRDSLLVEVVSVKTPPSMDTPLLPFFARILRYIDDHESDGQIDEDDLEVIKTTIRLLNQHVHRTTVHRTPVAFFQTFTYTSETFWNLVYNQVPIALSWLNALSAFALMFKFCFIRDNNIWVEYMDWCHSWIQHKYPWDEPLYRLVVEQGFYVRDFSFFLTFDPVNTT</sequence>
<dbReference type="CDD" id="cd00067">
    <property type="entry name" value="GAL4"/>
    <property type="match status" value="1"/>
</dbReference>
<dbReference type="VEuPathDB" id="FungiDB:DIURU_000883"/>
<keyword evidence="2" id="KW-1185">Reference proteome</keyword>
<evidence type="ECO:0000313" key="1">
    <source>
        <dbReference type="EMBL" id="KAA8907199.1"/>
    </source>
</evidence>